<reference evidence="1 2" key="1">
    <citation type="submission" date="2018-11" db="EMBL/GenBank/DDBJ databases">
        <authorList>
            <consortium name="Pathogen Informatics"/>
        </authorList>
    </citation>
    <scope>NUCLEOTIDE SEQUENCE [LARGE SCALE GENOMIC DNA]</scope>
    <source>
        <strain>Denwood</strain>
        <strain evidence="2">Zambia</strain>
    </source>
</reference>
<accession>A0A183PP71</accession>
<evidence type="ECO:0000313" key="1">
    <source>
        <dbReference type="EMBL" id="VDP70541.1"/>
    </source>
</evidence>
<gene>
    <name evidence="1" type="ORF">SMTD_LOCUS16156</name>
</gene>
<proteinExistence type="predicted"/>
<protein>
    <submittedName>
        <fullName evidence="1">Uncharacterized protein</fullName>
    </submittedName>
</protein>
<keyword evidence="2" id="KW-1185">Reference proteome</keyword>
<organism evidence="1 2">
    <name type="scientific">Schistosoma mattheei</name>
    <dbReference type="NCBI Taxonomy" id="31246"/>
    <lineage>
        <taxon>Eukaryota</taxon>
        <taxon>Metazoa</taxon>
        <taxon>Spiralia</taxon>
        <taxon>Lophotrochozoa</taxon>
        <taxon>Platyhelminthes</taxon>
        <taxon>Trematoda</taxon>
        <taxon>Digenea</taxon>
        <taxon>Strigeidida</taxon>
        <taxon>Schistosomatoidea</taxon>
        <taxon>Schistosomatidae</taxon>
        <taxon>Schistosoma</taxon>
    </lineage>
</organism>
<name>A0A183PP71_9TREM</name>
<dbReference type="EMBL" id="UZAL01036803">
    <property type="protein sequence ID" value="VDP70541.1"/>
    <property type="molecule type" value="Genomic_DNA"/>
</dbReference>
<dbReference type="STRING" id="31246.A0A183PP71"/>
<evidence type="ECO:0000313" key="2">
    <source>
        <dbReference type="Proteomes" id="UP000269396"/>
    </source>
</evidence>
<dbReference type="AlphaFoldDB" id="A0A183PP71"/>
<dbReference type="Proteomes" id="UP000269396">
    <property type="component" value="Unassembled WGS sequence"/>
</dbReference>
<sequence length="165" mass="18285">MSQPDTTKWSDPSPLALLELRCTIKEDKLYDRQTNIRHNISFILLMAKDKKTPNTIASAFDPFKPDSVCPTVLPENSLIGADFDAVFGPSNGELSNMTDPFGSDPFTPSSTSFMMNTSMANNREIKNHMNSVKKSPPPRPKTQPTPGKTIRAFKVGVVFLLLKIL</sequence>